<evidence type="ECO:0000313" key="8">
    <source>
        <dbReference type="Proteomes" id="UP001153620"/>
    </source>
</evidence>
<accession>A0A9P0IN74</accession>
<evidence type="ECO:0000313" key="7">
    <source>
        <dbReference type="EMBL" id="CAH1711949.1"/>
    </source>
</evidence>
<evidence type="ECO:0000259" key="5">
    <source>
        <dbReference type="PROSITE" id="PS51180"/>
    </source>
</evidence>
<dbReference type="InterPro" id="IPR036274">
    <property type="entry name" value="HR1_rpt_sf"/>
</dbReference>
<keyword evidence="2 3" id="KW-0175">Coiled coil</keyword>
<dbReference type="InterPro" id="IPR001478">
    <property type="entry name" value="PDZ"/>
</dbReference>
<dbReference type="PANTHER" id="PTHR23031">
    <property type="entry name" value="RHOPHILIN"/>
    <property type="match status" value="1"/>
</dbReference>
<dbReference type="SMART" id="SM00228">
    <property type="entry name" value="PDZ"/>
    <property type="match status" value="1"/>
</dbReference>
<gene>
    <name evidence="7" type="ORF">CHIRRI_LOCUS2311</name>
</gene>
<dbReference type="Pfam" id="PF02185">
    <property type="entry name" value="HR1"/>
    <property type="match status" value="1"/>
</dbReference>
<evidence type="ECO:0000259" key="6">
    <source>
        <dbReference type="PROSITE" id="PS51860"/>
    </source>
</evidence>
<dbReference type="CDD" id="cd11633">
    <property type="entry name" value="HR1_Rhophilin-1"/>
    <property type="match status" value="1"/>
</dbReference>
<feature type="domain" description="REM-1" evidence="6">
    <location>
        <begin position="16"/>
        <end position="92"/>
    </location>
</feature>
<dbReference type="Gene3D" id="1.10.287.160">
    <property type="entry name" value="HR1 repeat"/>
    <property type="match status" value="1"/>
</dbReference>
<dbReference type="SUPFAM" id="SSF50156">
    <property type="entry name" value="PDZ domain-like"/>
    <property type="match status" value="1"/>
</dbReference>
<dbReference type="GO" id="GO:0007165">
    <property type="term" value="P:signal transduction"/>
    <property type="evidence" value="ECO:0007669"/>
    <property type="project" value="InterPro"/>
</dbReference>
<name>A0A9P0IN74_9DIPT</name>
<dbReference type="Pfam" id="PF00595">
    <property type="entry name" value="PDZ"/>
    <property type="match status" value="1"/>
</dbReference>
<dbReference type="PROSITE" id="PS50106">
    <property type="entry name" value="PDZ"/>
    <property type="match status" value="1"/>
</dbReference>
<dbReference type="SUPFAM" id="SSF46585">
    <property type="entry name" value="HR1 repeat"/>
    <property type="match status" value="1"/>
</dbReference>
<feature type="domain" description="PDZ" evidence="4">
    <location>
        <begin position="479"/>
        <end position="564"/>
    </location>
</feature>
<evidence type="ECO:0000256" key="3">
    <source>
        <dbReference type="SAM" id="Coils"/>
    </source>
</evidence>
<proteinExistence type="inferred from homology"/>
<dbReference type="Gene3D" id="2.30.42.10">
    <property type="match status" value="1"/>
</dbReference>
<dbReference type="InterPro" id="IPR004328">
    <property type="entry name" value="BRO1_dom"/>
</dbReference>
<dbReference type="InterPro" id="IPR011072">
    <property type="entry name" value="HR1_rho-bd"/>
</dbReference>
<dbReference type="InterPro" id="IPR036034">
    <property type="entry name" value="PDZ_sf"/>
</dbReference>
<evidence type="ECO:0000256" key="2">
    <source>
        <dbReference type="PROSITE-ProRule" id="PRU01207"/>
    </source>
</evidence>
<feature type="coiled-coil region" evidence="3">
    <location>
        <begin position="69"/>
        <end position="96"/>
    </location>
</feature>
<dbReference type="GO" id="GO:0051497">
    <property type="term" value="P:negative regulation of stress fiber assembly"/>
    <property type="evidence" value="ECO:0007669"/>
    <property type="project" value="TreeGrafter"/>
</dbReference>
<keyword evidence="8" id="KW-1185">Reference proteome</keyword>
<evidence type="ECO:0000259" key="4">
    <source>
        <dbReference type="PROSITE" id="PS50106"/>
    </source>
</evidence>
<comment type="similarity">
    <text evidence="1">Belongs to the RHPN family.</text>
</comment>
<protein>
    <recommendedName>
        <fullName evidence="9">Rhophilin</fullName>
    </recommendedName>
</protein>
<dbReference type="InterPro" id="IPR047138">
    <property type="entry name" value="RHPN1_2"/>
</dbReference>
<dbReference type="Gene3D" id="1.25.40.280">
    <property type="entry name" value="alix/aip1 like domains"/>
    <property type="match status" value="1"/>
</dbReference>
<evidence type="ECO:0000256" key="1">
    <source>
        <dbReference type="ARBA" id="ARBA00010369"/>
    </source>
</evidence>
<reference evidence="7" key="2">
    <citation type="submission" date="2022-10" db="EMBL/GenBank/DDBJ databases">
        <authorList>
            <consortium name="ENA_rothamsted_submissions"/>
            <consortium name="culmorum"/>
            <person name="King R."/>
        </authorList>
    </citation>
    <scope>NUCLEOTIDE SEQUENCE</scope>
</reference>
<dbReference type="SMART" id="SM00742">
    <property type="entry name" value="Hr1"/>
    <property type="match status" value="1"/>
</dbReference>
<sequence>MVFENMLNQLFFPSKGFDPTRITTRAKLQNRRCKLNQEINKELRLRAGAENLFKATTNKKLRETITLELSFMNSTLQLLKEQLAELNSAVEVYQHDEKHEEYLPMIPLGLKETKEVDFFEQFSDFILEHYSVDPSNFEDSILDLIDTRQASRTPTRDQAGVELLCKYYNLLYYAERRFFPVEQRNIGLFFEWFDSITGEPSCQKTIALEKASILFNIAALYTQIGAKTDRTKVDELNYAVDCFLKASGIFQHIIETFTNAPSFDLQPYVLDIFVLLMRSQAHECRFKVLQMENSTDYERLFIESNCLMREYGKIHYDIQLNGINLPACWEALIPLKTEFFKSLSHVYFAKNVAKTELQNKDAMNDKNRLKIIKAHLQASQSSHEEILRLQRMCRELRTKIKISKVLHDLEECICNEMYTLPENINDDEGEIIDTTIKETTSKCNLVNIAPDFGKVEDPFKELGPIAVFSARRSWSAPRSVRLHKTDYQTKSNGTEEFGFCIKSNSPVMISHVDINSVADLGGLKVGDFIVEINGHDAKYYTQAEVLENIRISMNTLDLKIITPMQFISKPVSISSKIISLLNKLFEN</sequence>
<reference evidence="7" key="1">
    <citation type="submission" date="2022-01" db="EMBL/GenBank/DDBJ databases">
        <authorList>
            <person name="King R."/>
        </authorList>
    </citation>
    <scope>NUCLEOTIDE SEQUENCE</scope>
</reference>
<dbReference type="SMART" id="SM01041">
    <property type="entry name" value="BRO1"/>
    <property type="match status" value="1"/>
</dbReference>
<dbReference type="PANTHER" id="PTHR23031:SF15">
    <property type="entry name" value="LD12055P"/>
    <property type="match status" value="1"/>
</dbReference>
<dbReference type="Pfam" id="PF03097">
    <property type="entry name" value="BRO1"/>
    <property type="match status" value="1"/>
</dbReference>
<dbReference type="Proteomes" id="UP001153620">
    <property type="component" value="Chromosome 1"/>
</dbReference>
<dbReference type="PROSITE" id="PS51860">
    <property type="entry name" value="REM_1"/>
    <property type="match status" value="1"/>
</dbReference>
<dbReference type="PROSITE" id="PS51180">
    <property type="entry name" value="BRO1"/>
    <property type="match status" value="1"/>
</dbReference>
<feature type="domain" description="BRO1" evidence="5">
    <location>
        <begin position="104"/>
        <end position="465"/>
    </location>
</feature>
<dbReference type="EMBL" id="OU895877">
    <property type="protein sequence ID" value="CAH1711949.1"/>
    <property type="molecule type" value="Genomic_DNA"/>
</dbReference>
<evidence type="ECO:0008006" key="9">
    <source>
        <dbReference type="Google" id="ProtNLM"/>
    </source>
</evidence>
<organism evidence="7 8">
    <name type="scientific">Chironomus riparius</name>
    <dbReference type="NCBI Taxonomy" id="315576"/>
    <lineage>
        <taxon>Eukaryota</taxon>
        <taxon>Metazoa</taxon>
        <taxon>Ecdysozoa</taxon>
        <taxon>Arthropoda</taxon>
        <taxon>Hexapoda</taxon>
        <taxon>Insecta</taxon>
        <taxon>Pterygota</taxon>
        <taxon>Neoptera</taxon>
        <taxon>Endopterygota</taxon>
        <taxon>Diptera</taxon>
        <taxon>Nematocera</taxon>
        <taxon>Chironomoidea</taxon>
        <taxon>Chironomidae</taxon>
        <taxon>Chironominae</taxon>
        <taxon>Chironomus</taxon>
    </lineage>
</organism>
<dbReference type="InterPro" id="IPR038499">
    <property type="entry name" value="BRO1_sf"/>
</dbReference>
<dbReference type="AlphaFoldDB" id="A0A9P0IN74"/>